<feature type="compositionally biased region" description="Low complexity" evidence="1">
    <location>
        <begin position="15"/>
        <end position="30"/>
    </location>
</feature>
<feature type="region of interest" description="Disordered" evidence="1">
    <location>
        <begin position="69"/>
        <end position="186"/>
    </location>
</feature>
<name>A0A6J4UXE4_9BACT</name>
<protein>
    <submittedName>
        <fullName evidence="2">Uncharacterized protein</fullName>
    </submittedName>
</protein>
<feature type="non-terminal residue" evidence="2">
    <location>
        <position position="279"/>
    </location>
</feature>
<accession>A0A6J4UXE4</accession>
<evidence type="ECO:0000313" key="2">
    <source>
        <dbReference type="EMBL" id="CAA9562502.1"/>
    </source>
</evidence>
<reference evidence="2" key="1">
    <citation type="submission" date="2020-02" db="EMBL/GenBank/DDBJ databases">
        <authorList>
            <person name="Meier V. D."/>
        </authorList>
    </citation>
    <scope>NUCLEOTIDE SEQUENCE</scope>
    <source>
        <strain evidence="2">AVDCRST_MAG49</strain>
    </source>
</reference>
<feature type="region of interest" description="Disordered" evidence="1">
    <location>
        <begin position="1"/>
        <end position="52"/>
    </location>
</feature>
<feature type="compositionally biased region" description="Basic residues" evidence="1">
    <location>
        <begin position="167"/>
        <end position="181"/>
    </location>
</feature>
<proteinExistence type="predicted"/>
<organism evidence="2">
    <name type="scientific">uncultured Thermomicrobiales bacterium</name>
    <dbReference type="NCBI Taxonomy" id="1645740"/>
    <lineage>
        <taxon>Bacteria</taxon>
        <taxon>Pseudomonadati</taxon>
        <taxon>Thermomicrobiota</taxon>
        <taxon>Thermomicrobia</taxon>
        <taxon>Thermomicrobiales</taxon>
        <taxon>environmental samples</taxon>
    </lineage>
</organism>
<gene>
    <name evidence="2" type="ORF">AVDCRST_MAG49-2618</name>
</gene>
<sequence>GRPSLRHLVQGRSKPALPARRPAGVRAGPGRPVGGDRRPGAWPGRDPGPRRAGFVVPLRADGDLRHVCRQPWRRHPGRRGEADPGRGGSVSLDPGGALREHRVLLGPTRAHRRRRAHRAVPRRARLRAGQPAQRRRGDPVGGRHRGRTGGGVGRTGPRAGERDGHLRRQRPRRVRGRRARPPCRAAAGRRAAGEFWGGKPLHRRLPGLGHLLHRVAALLAGRVDPRRPLRQLLQLFGLELPALRRHLPVGPYPEVQRRVPRRVWAVVHGLGTAGRGLLL</sequence>
<feature type="compositionally biased region" description="Basic residues" evidence="1">
    <location>
        <begin position="109"/>
        <end position="126"/>
    </location>
</feature>
<dbReference type="AlphaFoldDB" id="A0A6J4UXE4"/>
<dbReference type="EMBL" id="CADCWG010000177">
    <property type="protein sequence ID" value="CAA9562502.1"/>
    <property type="molecule type" value="Genomic_DNA"/>
</dbReference>
<feature type="non-terminal residue" evidence="2">
    <location>
        <position position="1"/>
    </location>
</feature>
<evidence type="ECO:0000256" key="1">
    <source>
        <dbReference type="SAM" id="MobiDB-lite"/>
    </source>
</evidence>